<dbReference type="GO" id="GO:0004519">
    <property type="term" value="F:endonuclease activity"/>
    <property type="evidence" value="ECO:0007669"/>
    <property type="project" value="UniProtKB-KW"/>
</dbReference>
<dbReference type="SUPFAM" id="SSF53098">
    <property type="entry name" value="Ribonuclease H-like"/>
    <property type="match status" value="1"/>
</dbReference>
<evidence type="ECO:0000256" key="1">
    <source>
        <dbReference type="ARBA" id="ARBA00012493"/>
    </source>
</evidence>
<dbReference type="Pfam" id="PF17917">
    <property type="entry name" value="RT_RNaseH"/>
    <property type="match status" value="1"/>
</dbReference>
<dbReference type="InterPro" id="IPR000477">
    <property type="entry name" value="RT_dom"/>
</dbReference>
<evidence type="ECO:0000256" key="6">
    <source>
        <dbReference type="ARBA" id="ARBA00022759"/>
    </source>
</evidence>
<dbReference type="FunFam" id="3.10.20.370:FF:000001">
    <property type="entry name" value="Retrovirus-related Pol polyprotein from transposon 17.6-like protein"/>
    <property type="match status" value="1"/>
</dbReference>
<accession>L7MAW1</accession>
<keyword evidence="7" id="KW-0378">Hydrolase</keyword>
<feature type="non-terminal residue" evidence="11">
    <location>
        <position position="1"/>
    </location>
</feature>
<dbReference type="Gene3D" id="3.10.10.10">
    <property type="entry name" value="HIV Type 1 Reverse Transcriptase, subunit A, domain 1"/>
    <property type="match status" value="1"/>
</dbReference>
<dbReference type="CDD" id="cd00303">
    <property type="entry name" value="retropepsin_like"/>
    <property type="match status" value="1"/>
</dbReference>
<dbReference type="Pfam" id="PF22938">
    <property type="entry name" value="Integrase_p58_C"/>
    <property type="match status" value="1"/>
</dbReference>
<dbReference type="CDD" id="cd01647">
    <property type="entry name" value="RT_LTR"/>
    <property type="match status" value="1"/>
</dbReference>
<dbReference type="InterPro" id="IPR012337">
    <property type="entry name" value="RNaseH-like_sf"/>
</dbReference>
<dbReference type="Gene3D" id="1.10.340.70">
    <property type="match status" value="1"/>
</dbReference>
<sequence>DRSPSPARRHSFASTTPCCLCDLFAAPPSGKLGSAASGGGAALTTSARNPRLTLTTNRNLLDVTVDNVPVSALIDTGAHVSIMSAALRRRLKKVVTPALNRAVRVADGGTAAILGMCSARVSIADRSTVVLFAVIEHCPHQLILGMDFLATHSALIDCSAGSLHLDLPLLSDPTDPPQNRLCCIDFIRLPPNSVTHVDLSSTPPVPDGDYMVAPIPAVMLTRGVAVPHTILTVIGNRTCLPLVNFALTAQVLPQGISLAQITALQDHQVEPFRVDDCCSSARGSTPSRSSGVDIEQMVSSDLTSDQAEALYHLLECYRDIFDFASTSLSQTTVVAHRINTGDASPIHRRPYRVSASERAVIQQEVEKMLAKDIIEPSCSPWASPVVLVKKKDETWRFCVDYRHLKKIMKKDVYPLPRIDDALDCLYGATYFSTIDLRSGYWQIAVDDMDREKTAFVTPDGLYQFKVMPFGLCNAPATFERMMDSLLQGFKWSTCLCYLDDVIVFSPTFDSHLDRLSAVLDVFRRAGLQLNSSKCHFARRQITVLGHLVDAKGVRPDPEKIRAVTNFPVPKSAKDVRSFLGLCSYFRRFVKDFATIARPLTDLLKKDAPFYWGPDQASSFSQLTTLLTTPPILAHFDPSASTEVRTDASGHGIGAMLLQHQRGNDRVIAYASRLLSPAERNYSITERECLALVWAVAKFRPYLYGRSFRVVTDHHALCWLASLKDPTGRLARWALRLQEYTFSITYKTGRLHQDADCLSRYPVEEATDTDTIADVFSVSQLLNIAEEQRRDASLRAIIDKLGSTPRDESLRMFLVKDGILYRRNLDPFGSDLLPVIPAHLRSTVLQQLHDAPMAGHLGVSRTYDRVRRRFFWPGLARSVRRYVAACEPCQRRKKPSALPAGYLQPIDVPAEPFFRVGLDLLGPFPLSSSGNKWIAVATDYATRYAITRALPTSCATDVADFLLNDIILVHGAPRQILTDRGRTFLSAVVEEILRSCNTKHKFTTSYHPQTNGLTERLNRTITDMLAKYVAADHQDWDIHLPYVTFAYNSSRHDTAGYSPFYLLYGRDPTLPLDTLLPEATEYAGEAIARADHARQLARNRLQASQEHQRQLYDVHHRDVHFSPGSLVLLWSPTRRVGLSEKLLSRYIGPYRIIRQVTDVTYEIVPTDPTTSSSASSDIVHVARLKPYYPP</sequence>
<evidence type="ECO:0000256" key="2">
    <source>
        <dbReference type="ARBA" id="ARBA00022670"/>
    </source>
</evidence>
<dbReference type="GO" id="GO:0015074">
    <property type="term" value="P:DNA integration"/>
    <property type="evidence" value="ECO:0007669"/>
    <property type="project" value="InterPro"/>
</dbReference>
<dbReference type="InterPro" id="IPR043502">
    <property type="entry name" value="DNA/RNA_pol_sf"/>
</dbReference>
<feature type="non-terminal residue" evidence="11">
    <location>
        <position position="1189"/>
    </location>
</feature>
<dbReference type="GO" id="GO:0042575">
    <property type="term" value="C:DNA polymerase complex"/>
    <property type="evidence" value="ECO:0007669"/>
    <property type="project" value="UniProtKB-ARBA"/>
</dbReference>
<keyword evidence="5" id="KW-0540">Nuclease</keyword>
<feature type="domain" description="Integrase catalytic" evidence="10">
    <location>
        <begin position="907"/>
        <end position="1066"/>
    </location>
</feature>
<feature type="domain" description="Reverse transcriptase" evidence="9">
    <location>
        <begin position="369"/>
        <end position="548"/>
    </location>
</feature>
<dbReference type="InterPro" id="IPR050951">
    <property type="entry name" value="Retrovirus_Pol_polyprotein"/>
</dbReference>
<dbReference type="Gene3D" id="2.40.70.10">
    <property type="entry name" value="Acid Proteases"/>
    <property type="match status" value="1"/>
</dbReference>
<dbReference type="GO" id="GO:0008233">
    <property type="term" value="F:peptidase activity"/>
    <property type="evidence" value="ECO:0007669"/>
    <property type="project" value="UniProtKB-KW"/>
</dbReference>
<dbReference type="SUPFAM" id="SSF56672">
    <property type="entry name" value="DNA/RNA polymerases"/>
    <property type="match status" value="1"/>
</dbReference>
<dbReference type="InterPro" id="IPR054465">
    <property type="entry name" value="Integrase_p58-like_C"/>
</dbReference>
<evidence type="ECO:0000259" key="9">
    <source>
        <dbReference type="PROSITE" id="PS50878"/>
    </source>
</evidence>
<dbReference type="AlphaFoldDB" id="L7MAW1"/>
<dbReference type="EC" id="2.7.7.49" evidence="1"/>
<evidence type="ECO:0000259" key="10">
    <source>
        <dbReference type="PROSITE" id="PS50994"/>
    </source>
</evidence>
<dbReference type="Pfam" id="PF00665">
    <property type="entry name" value="rve"/>
    <property type="match status" value="1"/>
</dbReference>
<dbReference type="SUPFAM" id="SSF50630">
    <property type="entry name" value="Acid proteases"/>
    <property type="match status" value="1"/>
</dbReference>
<dbReference type="GO" id="GO:0003676">
    <property type="term" value="F:nucleic acid binding"/>
    <property type="evidence" value="ECO:0007669"/>
    <property type="project" value="InterPro"/>
</dbReference>
<dbReference type="PROSITE" id="PS50878">
    <property type="entry name" value="RT_POL"/>
    <property type="match status" value="1"/>
</dbReference>
<keyword evidence="3" id="KW-0808">Transferase</keyword>
<dbReference type="FunFam" id="3.10.10.10:FF:000007">
    <property type="entry name" value="Retrovirus-related Pol polyprotein from transposon 17.6-like Protein"/>
    <property type="match status" value="1"/>
</dbReference>
<evidence type="ECO:0000256" key="7">
    <source>
        <dbReference type="ARBA" id="ARBA00022801"/>
    </source>
</evidence>
<dbReference type="PROSITE" id="PS50994">
    <property type="entry name" value="INTEGRASE"/>
    <property type="match status" value="1"/>
</dbReference>
<keyword evidence="8" id="KW-0695">RNA-directed DNA polymerase</keyword>
<proteinExistence type="evidence at transcript level"/>
<dbReference type="Gene3D" id="3.30.70.270">
    <property type="match status" value="2"/>
</dbReference>
<dbReference type="GO" id="GO:0003964">
    <property type="term" value="F:RNA-directed DNA polymerase activity"/>
    <property type="evidence" value="ECO:0007669"/>
    <property type="project" value="UniProtKB-KW"/>
</dbReference>
<dbReference type="FunFam" id="1.10.340.70:FF:000001">
    <property type="entry name" value="Retrovirus-related Pol polyprotein from transposon gypsy-like Protein"/>
    <property type="match status" value="1"/>
</dbReference>
<evidence type="ECO:0000256" key="8">
    <source>
        <dbReference type="ARBA" id="ARBA00022918"/>
    </source>
</evidence>
<dbReference type="Pfam" id="PF13650">
    <property type="entry name" value="Asp_protease_2"/>
    <property type="match status" value="1"/>
</dbReference>
<dbReference type="PANTHER" id="PTHR37984">
    <property type="entry name" value="PROTEIN CBG26694"/>
    <property type="match status" value="1"/>
</dbReference>
<reference evidence="11" key="2">
    <citation type="journal article" date="2015" name="J. Proteomics">
        <title>Sexual differences in the sialomes of the zebra tick, Rhipicephalus pulchellus.</title>
        <authorList>
            <person name="Tan A.W."/>
            <person name="Francischetti I.M."/>
            <person name="Slovak M."/>
            <person name="Kini R.M."/>
            <person name="Ribeiro J.M."/>
        </authorList>
    </citation>
    <scope>NUCLEOTIDE SEQUENCE</scope>
    <source>
        <tissue evidence="11">Salivary gland</tissue>
    </source>
</reference>
<keyword evidence="6" id="KW-0255">Endonuclease</keyword>
<reference evidence="11" key="1">
    <citation type="submission" date="2012-11" db="EMBL/GenBank/DDBJ databases">
        <authorList>
            <person name="Lucero-Rivera Y.E."/>
            <person name="Tovar-Ramirez D."/>
        </authorList>
    </citation>
    <scope>NUCLEOTIDE SEQUENCE</scope>
    <source>
        <tissue evidence="11">Salivary gland</tissue>
    </source>
</reference>
<dbReference type="InterPro" id="IPR043128">
    <property type="entry name" value="Rev_trsase/Diguanyl_cyclase"/>
</dbReference>
<dbReference type="InterPro" id="IPR036397">
    <property type="entry name" value="RNaseH_sf"/>
</dbReference>
<dbReference type="Pfam" id="PF17921">
    <property type="entry name" value="Integrase_H2C2"/>
    <property type="match status" value="1"/>
</dbReference>
<dbReference type="InterPro" id="IPR021109">
    <property type="entry name" value="Peptidase_aspartic_dom_sf"/>
</dbReference>
<evidence type="ECO:0000256" key="4">
    <source>
        <dbReference type="ARBA" id="ARBA00022695"/>
    </source>
</evidence>
<dbReference type="FunFam" id="3.30.70.270:FF:000020">
    <property type="entry name" value="Transposon Tf2-6 polyprotein-like Protein"/>
    <property type="match status" value="1"/>
</dbReference>
<dbReference type="EMBL" id="GACK01004027">
    <property type="protein sequence ID" value="JAA61007.1"/>
    <property type="molecule type" value="mRNA"/>
</dbReference>
<evidence type="ECO:0000256" key="5">
    <source>
        <dbReference type="ARBA" id="ARBA00022722"/>
    </source>
</evidence>
<dbReference type="InterPro" id="IPR041373">
    <property type="entry name" value="RT_RNaseH"/>
</dbReference>
<dbReference type="FunFam" id="3.30.420.10:FF:000032">
    <property type="entry name" value="Retrovirus-related Pol polyprotein from transposon 297-like Protein"/>
    <property type="match status" value="1"/>
</dbReference>
<dbReference type="InterPro" id="IPR041588">
    <property type="entry name" value="Integrase_H2C2"/>
</dbReference>
<protein>
    <recommendedName>
        <fullName evidence="1">RNA-directed DNA polymerase</fullName>
        <ecNumber evidence="1">2.7.7.49</ecNumber>
    </recommendedName>
</protein>
<evidence type="ECO:0000256" key="3">
    <source>
        <dbReference type="ARBA" id="ARBA00022679"/>
    </source>
</evidence>
<dbReference type="CDD" id="cd09274">
    <property type="entry name" value="RNase_HI_RT_Ty3"/>
    <property type="match status" value="1"/>
</dbReference>
<dbReference type="InterPro" id="IPR001584">
    <property type="entry name" value="Integrase_cat-core"/>
</dbReference>
<dbReference type="PANTHER" id="PTHR37984:SF5">
    <property type="entry name" value="PROTEIN NYNRIN-LIKE"/>
    <property type="match status" value="1"/>
</dbReference>
<dbReference type="Pfam" id="PF00078">
    <property type="entry name" value="RVT_1"/>
    <property type="match status" value="1"/>
</dbReference>
<name>L7MAW1_RHIPC</name>
<dbReference type="Gene3D" id="3.30.420.10">
    <property type="entry name" value="Ribonuclease H-like superfamily/Ribonuclease H"/>
    <property type="match status" value="1"/>
</dbReference>
<dbReference type="GO" id="GO:0006508">
    <property type="term" value="P:proteolysis"/>
    <property type="evidence" value="ECO:0007669"/>
    <property type="project" value="UniProtKB-KW"/>
</dbReference>
<organism evidence="11">
    <name type="scientific">Rhipicephalus pulchellus</name>
    <name type="common">Yellow backed tick</name>
    <name type="synonym">Dermacentor pulchellus</name>
    <dbReference type="NCBI Taxonomy" id="72859"/>
    <lineage>
        <taxon>Eukaryota</taxon>
        <taxon>Metazoa</taxon>
        <taxon>Ecdysozoa</taxon>
        <taxon>Arthropoda</taxon>
        <taxon>Chelicerata</taxon>
        <taxon>Arachnida</taxon>
        <taxon>Acari</taxon>
        <taxon>Parasitiformes</taxon>
        <taxon>Ixodida</taxon>
        <taxon>Ixodoidea</taxon>
        <taxon>Ixodidae</taxon>
        <taxon>Rhipicephalinae</taxon>
        <taxon>Rhipicephalus</taxon>
        <taxon>Rhipicephalus</taxon>
    </lineage>
</organism>
<keyword evidence="2" id="KW-0645">Protease</keyword>
<evidence type="ECO:0000313" key="11">
    <source>
        <dbReference type="EMBL" id="JAA61007.1"/>
    </source>
</evidence>
<keyword evidence="4" id="KW-0548">Nucleotidyltransferase</keyword>